<keyword evidence="9" id="KW-1185">Reference proteome</keyword>
<dbReference type="PROSITE" id="PS00092">
    <property type="entry name" value="N6_MTASE"/>
    <property type="match status" value="1"/>
</dbReference>
<keyword evidence="5" id="KW-0949">S-adenosyl-L-methionine</keyword>
<dbReference type="CDD" id="cd16403">
    <property type="entry name" value="ParB_N_like_MT"/>
    <property type="match status" value="1"/>
</dbReference>
<dbReference type="InterPro" id="IPR036086">
    <property type="entry name" value="ParB/Sulfiredoxin_sf"/>
</dbReference>
<accession>A0A1H1GWX9</accession>
<comment type="similarity">
    <text evidence="1">Belongs to the N(4)/N(6)-methyltransferase family.</text>
</comment>
<evidence type="ECO:0000313" key="8">
    <source>
        <dbReference type="EMBL" id="SDR17398.1"/>
    </source>
</evidence>
<organism evidence="8 9">
    <name type="scientific">Paraburkholderia tuberum</name>
    <dbReference type="NCBI Taxonomy" id="157910"/>
    <lineage>
        <taxon>Bacteria</taxon>
        <taxon>Pseudomonadati</taxon>
        <taxon>Pseudomonadota</taxon>
        <taxon>Betaproteobacteria</taxon>
        <taxon>Burkholderiales</taxon>
        <taxon>Burkholderiaceae</taxon>
        <taxon>Paraburkholderia</taxon>
    </lineage>
</organism>
<dbReference type="InterPro" id="IPR029063">
    <property type="entry name" value="SAM-dependent_MTases_sf"/>
</dbReference>
<evidence type="ECO:0000256" key="4">
    <source>
        <dbReference type="ARBA" id="ARBA00022679"/>
    </source>
</evidence>
<gene>
    <name evidence="8" type="ORF">SAMN05445850_3119</name>
</gene>
<proteinExistence type="inferred from homology"/>
<dbReference type="InterPro" id="IPR002052">
    <property type="entry name" value="DNA_methylase_N6_adenine_CS"/>
</dbReference>
<dbReference type="GO" id="GO:0003677">
    <property type="term" value="F:DNA binding"/>
    <property type="evidence" value="ECO:0007669"/>
    <property type="project" value="InterPro"/>
</dbReference>
<evidence type="ECO:0000259" key="7">
    <source>
        <dbReference type="Pfam" id="PF01555"/>
    </source>
</evidence>
<dbReference type="Proteomes" id="UP000199365">
    <property type="component" value="Unassembled WGS sequence"/>
</dbReference>
<keyword evidence="3 8" id="KW-0489">Methyltransferase</keyword>
<comment type="catalytic activity">
    <reaction evidence="6">
        <text>a 2'-deoxyadenosine in DNA + S-adenosyl-L-methionine = an N(6)-methyl-2'-deoxyadenosine in DNA + S-adenosyl-L-homocysteine + H(+)</text>
        <dbReference type="Rhea" id="RHEA:15197"/>
        <dbReference type="Rhea" id="RHEA-COMP:12418"/>
        <dbReference type="Rhea" id="RHEA-COMP:12419"/>
        <dbReference type="ChEBI" id="CHEBI:15378"/>
        <dbReference type="ChEBI" id="CHEBI:57856"/>
        <dbReference type="ChEBI" id="CHEBI:59789"/>
        <dbReference type="ChEBI" id="CHEBI:90615"/>
        <dbReference type="ChEBI" id="CHEBI:90616"/>
        <dbReference type="EC" id="2.1.1.72"/>
    </reaction>
</comment>
<dbReference type="InterPro" id="IPR002941">
    <property type="entry name" value="DNA_methylase_N4/N6"/>
</dbReference>
<dbReference type="InterPro" id="IPR002295">
    <property type="entry name" value="N4/N6-MTase_EcoPI_Mod-like"/>
</dbReference>
<dbReference type="STRING" id="157910.SAMN05445850_3119"/>
<keyword evidence="4" id="KW-0808">Transferase</keyword>
<dbReference type="AlphaFoldDB" id="A0A1H1GWX9"/>
<dbReference type="GO" id="GO:0008170">
    <property type="term" value="F:N-methyltransferase activity"/>
    <property type="evidence" value="ECO:0007669"/>
    <property type="project" value="InterPro"/>
</dbReference>
<dbReference type="Gene3D" id="3.40.50.150">
    <property type="entry name" value="Vaccinia Virus protein VP39"/>
    <property type="match status" value="1"/>
</dbReference>
<dbReference type="GO" id="GO:0009007">
    <property type="term" value="F:site-specific DNA-methyltransferase (adenine-specific) activity"/>
    <property type="evidence" value="ECO:0007669"/>
    <property type="project" value="UniProtKB-EC"/>
</dbReference>
<dbReference type="PRINTS" id="PR00506">
    <property type="entry name" value="D21N6MTFRASE"/>
</dbReference>
<dbReference type="EMBL" id="FNKX01000001">
    <property type="protein sequence ID" value="SDR17398.1"/>
    <property type="molecule type" value="Genomic_DNA"/>
</dbReference>
<reference evidence="9" key="1">
    <citation type="submission" date="2016-10" db="EMBL/GenBank/DDBJ databases">
        <authorList>
            <person name="Varghese N."/>
            <person name="Submissions S."/>
        </authorList>
    </citation>
    <scope>NUCLEOTIDE SEQUENCE [LARGE SCALE GENOMIC DNA]</scope>
    <source>
        <strain evidence="9">DUS833</strain>
    </source>
</reference>
<evidence type="ECO:0000256" key="2">
    <source>
        <dbReference type="ARBA" id="ARBA00011900"/>
    </source>
</evidence>
<dbReference type="InterPro" id="IPR015840">
    <property type="entry name" value="DNA_MeTrfase_ParB"/>
</dbReference>
<dbReference type="SUPFAM" id="SSF53335">
    <property type="entry name" value="S-adenosyl-L-methionine-dependent methyltransferases"/>
    <property type="match status" value="1"/>
</dbReference>
<evidence type="ECO:0000256" key="1">
    <source>
        <dbReference type="ARBA" id="ARBA00006594"/>
    </source>
</evidence>
<evidence type="ECO:0000256" key="5">
    <source>
        <dbReference type="ARBA" id="ARBA00022691"/>
    </source>
</evidence>
<evidence type="ECO:0000256" key="6">
    <source>
        <dbReference type="ARBA" id="ARBA00047942"/>
    </source>
</evidence>
<evidence type="ECO:0000313" key="9">
    <source>
        <dbReference type="Proteomes" id="UP000199365"/>
    </source>
</evidence>
<dbReference type="EC" id="2.1.1.72" evidence="2"/>
<dbReference type="SUPFAM" id="SSF110849">
    <property type="entry name" value="ParB/Sulfiredoxin"/>
    <property type="match status" value="1"/>
</dbReference>
<dbReference type="Pfam" id="PF01555">
    <property type="entry name" value="N6_N4_Mtase"/>
    <property type="match status" value="1"/>
</dbReference>
<feature type="domain" description="DNA methylase N-4/N-6" evidence="7">
    <location>
        <begin position="242"/>
        <end position="434"/>
    </location>
</feature>
<evidence type="ECO:0000256" key="3">
    <source>
        <dbReference type="ARBA" id="ARBA00022603"/>
    </source>
</evidence>
<protein>
    <recommendedName>
        <fullName evidence="2">site-specific DNA-methyltransferase (adenine-specific)</fullName>
        <ecNumber evidence="2">2.1.1.72</ecNumber>
    </recommendedName>
</protein>
<name>A0A1H1GWX9_9BURK</name>
<sequence length="464" mass="50717">MRPKPAEPKSQRAFSLALLVSQFAVVAVFFDYEKGPAVQLSSRSIDSLIPYARNARTHSESQIAQIAASIEEFGMVGAIVVRDGVIAKGHGTLAAIRKLYGAGKRLYPPPGRSRGADPFPDGEAPVLDASGWTEAQFRAFVIADNQLALLAGWDDELLRLEVTELRDDGFDVDLLGFEAVDLARLLEHAGGGLTDEDDAPAPPEVPVSAVGDVWQCGSHRVMCGDSLRGDSVATVMDGYLADLIVTDPPYNVAYVGKTDKHMTIRNDAMQADEFARFLLAAHQAMFVAAKGGAGIYVFHADTEGLTFRRALVDGGFRLAQCCVWVKQSLVLGRQDYHWQHEPVLYGWKPTGTHRWYADRSQSTVWSFDRPARNDLHPTMKPVAVVEYPIQNSSRDGDLVLDTFGGSGTTLIACEKCGRHARLLELDPIYCDVIVERWQAFTGLRATHAATGTTFEEVAATRRPG</sequence>
<dbReference type="GO" id="GO:0032259">
    <property type="term" value="P:methylation"/>
    <property type="evidence" value="ECO:0007669"/>
    <property type="project" value="UniProtKB-KW"/>
</dbReference>
<dbReference type="PIRSF" id="PIRSF036758">
    <property type="entry name" value="Aden_M_ParB"/>
    <property type="match status" value="1"/>
</dbReference>